<sequence length="80" mass="9519">MNDTPSALSALRERFPHWAFLYNPFAYRWYALHGRTTTLTADTPQELAERIVRHQVRQRLTRPPRRPTSITQKRRSAEEV</sequence>
<organism evidence="2 3">
    <name type="scientific">Sphaerisporangium dianthi</name>
    <dbReference type="NCBI Taxonomy" id="1436120"/>
    <lineage>
        <taxon>Bacteria</taxon>
        <taxon>Bacillati</taxon>
        <taxon>Actinomycetota</taxon>
        <taxon>Actinomycetes</taxon>
        <taxon>Streptosporangiales</taxon>
        <taxon>Streptosporangiaceae</taxon>
        <taxon>Sphaerisporangium</taxon>
    </lineage>
</organism>
<feature type="region of interest" description="Disordered" evidence="1">
    <location>
        <begin position="57"/>
        <end position="80"/>
    </location>
</feature>
<dbReference type="Proteomes" id="UP001596004">
    <property type="component" value="Unassembled WGS sequence"/>
</dbReference>
<proteinExistence type="predicted"/>
<gene>
    <name evidence="2" type="ORF">ACFO60_05800</name>
</gene>
<dbReference type="EMBL" id="JBHSFP010000002">
    <property type="protein sequence ID" value="MFC4530267.1"/>
    <property type="molecule type" value="Genomic_DNA"/>
</dbReference>
<evidence type="ECO:0000313" key="2">
    <source>
        <dbReference type="EMBL" id="MFC4530267.1"/>
    </source>
</evidence>
<keyword evidence="3" id="KW-1185">Reference proteome</keyword>
<protein>
    <submittedName>
        <fullName evidence="2">Uncharacterized protein</fullName>
    </submittedName>
</protein>
<name>A0ABV9CCB1_9ACTN</name>
<reference evidence="3" key="1">
    <citation type="journal article" date="2019" name="Int. J. Syst. Evol. Microbiol.">
        <title>The Global Catalogue of Microorganisms (GCM) 10K type strain sequencing project: providing services to taxonomists for standard genome sequencing and annotation.</title>
        <authorList>
            <consortium name="The Broad Institute Genomics Platform"/>
            <consortium name="The Broad Institute Genome Sequencing Center for Infectious Disease"/>
            <person name="Wu L."/>
            <person name="Ma J."/>
        </authorList>
    </citation>
    <scope>NUCLEOTIDE SEQUENCE [LARGE SCALE GENOMIC DNA]</scope>
    <source>
        <strain evidence="3">CGMCC 4.7132</strain>
    </source>
</reference>
<accession>A0ABV9CCB1</accession>
<comment type="caution">
    <text evidence="2">The sequence shown here is derived from an EMBL/GenBank/DDBJ whole genome shotgun (WGS) entry which is preliminary data.</text>
</comment>
<evidence type="ECO:0000256" key="1">
    <source>
        <dbReference type="SAM" id="MobiDB-lite"/>
    </source>
</evidence>
<evidence type="ECO:0000313" key="3">
    <source>
        <dbReference type="Proteomes" id="UP001596004"/>
    </source>
</evidence>